<keyword evidence="3" id="KW-1133">Transmembrane helix</keyword>
<keyword evidence="4" id="KW-0472">Membrane</keyword>
<comment type="caution">
    <text evidence="6">The sequence shown here is derived from an EMBL/GenBank/DDBJ whole genome shotgun (WGS) entry which is preliminary data.</text>
</comment>
<dbReference type="Gene3D" id="3.40.50.2300">
    <property type="match status" value="2"/>
</dbReference>
<proteinExistence type="predicted"/>
<dbReference type="GO" id="GO:0016020">
    <property type="term" value="C:membrane"/>
    <property type="evidence" value="ECO:0007669"/>
    <property type="project" value="UniProtKB-SubCell"/>
</dbReference>
<dbReference type="InterPro" id="IPR001828">
    <property type="entry name" value="ANF_lig-bd_rcpt"/>
</dbReference>
<evidence type="ECO:0000259" key="5">
    <source>
        <dbReference type="Pfam" id="PF01094"/>
    </source>
</evidence>
<dbReference type="PRINTS" id="PR01176">
    <property type="entry name" value="GABABRECEPTR"/>
</dbReference>
<evidence type="ECO:0000313" key="6">
    <source>
        <dbReference type="EMBL" id="HDS10599.1"/>
    </source>
</evidence>
<evidence type="ECO:0000256" key="1">
    <source>
        <dbReference type="ARBA" id="ARBA00004370"/>
    </source>
</evidence>
<dbReference type="EMBL" id="DSDY01000100">
    <property type="protein sequence ID" value="HDS10599.1"/>
    <property type="molecule type" value="Genomic_DNA"/>
</dbReference>
<organism evidence="6">
    <name type="scientific">Fervidicoccus fontis</name>
    <dbReference type="NCBI Taxonomy" id="683846"/>
    <lineage>
        <taxon>Archaea</taxon>
        <taxon>Thermoproteota</taxon>
        <taxon>Thermoprotei</taxon>
        <taxon>Fervidicoccales</taxon>
        <taxon>Fervidicoccaceae</taxon>
        <taxon>Fervidicoccus</taxon>
    </lineage>
</organism>
<accession>A0A7C1E1J1</accession>
<dbReference type="AlphaFoldDB" id="A0A7C1E1J1"/>
<dbReference type="InterPro" id="IPR028082">
    <property type="entry name" value="Peripla_BP_I"/>
</dbReference>
<name>A0A7C1E1J1_9CREN</name>
<dbReference type="SUPFAM" id="SSF53822">
    <property type="entry name" value="Periplasmic binding protein-like I"/>
    <property type="match status" value="1"/>
</dbReference>
<dbReference type="PANTHER" id="PTHR30483">
    <property type="entry name" value="LEUCINE-SPECIFIC-BINDING PROTEIN"/>
    <property type="match status" value="1"/>
</dbReference>
<reference evidence="6" key="1">
    <citation type="journal article" date="2020" name="mSystems">
        <title>Genome- and Community-Level Interaction Insights into Carbon Utilization and Element Cycling Functions of Hydrothermarchaeota in Hydrothermal Sediment.</title>
        <authorList>
            <person name="Zhou Z."/>
            <person name="Liu Y."/>
            <person name="Xu W."/>
            <person name="Pan J."/>
            <person name="Luo Z.H."/>
            <person name="Li M."/>
        </authorList>
    </citation>
    <scope>NUCLEOTIDE SEQUENCE [LARGE SCALE GENOMIC DNA]</scope>
    <source>
        <strain evidence="6">SpSt-123</strain>
    </source>
</reference>
<gene>
    <name evidence="6" type="ORF">ENO04_03125</name>
</gene>
<comment type="subcellular location">
    <subcellularLocation>
        <location evidence="1">Membrane</location>
    </subcellularLocation>
</comment>
<evidence type="ECO:0000256" key="2">
    <source>
        <dbReference type="ARBA" id="ARBA00022692"/>
    </source>
</evidence>
<dbReference type="InterPro" id="IPR051010">
    <property type="entry name" value="BCAA_transport"/>
</dbReference>
<evidence type="ECO:0000256" key="3">
    <source>
        <dbReference type="ARBA" id="ARBA00022989"/>
    </source>
</evidence>
<keyword evidence="2" id="KW-0812">Transmembrane</keyword>
<feature type="domain" description="Receptor ligand binding region" evidence="5">
    <location>
        <begin position="65"/>
        <end position="387"/>
    </location>
</feature>
<protein>
    <submittedName>
        <fullName evidence="6">Amino acid ABC transporter substrate-binding protein</fullName>
    </submittedName>
</protein>
<evidence type="ECO:0000256" key="4">
    <source>
        <dbReference type="ARBA" id="ARBA00023136"/>
    </source>
</evidence>
<dbReference type="Pfam" id="PF01094">
    <property type="entry name" value="ANF_receptor"/>
    <property type="match status" value="1"/>
</dbReference>
<dbReference type="PANTHER" id="PTHR30483:SF40">
    <property type="entry name" value="HISTIDINE KINASE"/>
    <property type="match status" value="1"/>
</dbReference>
<sequence length="420" mass="45500">MNRSLTILLGVGVVAVVVVLVVALISNTSGAGTTTTVAQGTVEIPIGVMVSLTGDLESYGPLYRAAAQLAEQDINSFFSSINSPYRVKVYFEDDKSTPEGALAAAQSFAARGIKIVFTYTSSATSAVKSFASQNDMIIISYASTAPHLAIPGDNVFRLEPPDTFQARGIAALIKELGVDRVIVIYRGDDWGDGLYRALSQRLAELGGSVIAGIRYDPASKDLSAEVASLADYVRREQNVSRVGIVALSFPGDFLSLFNAAMRYPELMSVKWFGSDGTVDDVKVRDVLGEKIVDSGILFINLRFFTAEYPHQERLATRYRNMTGENPSEAAYGLYDGIWAVALSVVINNGSTSGSQLVKVFPEIAYRYFGYSGWLLLDENGDRAIATYAYRMLARTQNGIEWVTVGYFDGSTGKVTLSLPH</sequence>